<sequence length="204" mass="23026">MLQLDDLIKITFSSALLLMMPGPTNTLLLCSGLSQGIIKSFKLIIAEWVGYLLSISAWGVAVKILMEYSYYILFIVKLISAIYVAYLAIKIWRLSLQKNNQSITVVTIFLTTLLNPKSFVIATLIIPTTAFTNHHDYYFSMLSILFALFPISLLWTACGAIMPLWQTRPTLFNSTLLYRIASLVIFIFSISMFCSSIFTFASEN</sequence>
<dbReference type="Pfam" id="PF01810">
    <property type="entry name" value="LysE"/>
    <property type="match status" value="1"/>
</dbReference>
<dbReference type="GO" id="GO:0033228">
    <property type="term" value="P:cysteine export across plasma membrane"/>
    <property type="evidence" value="ECO:0007669"/>
    <property type="project" value="TreeGrafter"/>
</dbReference>
<keyword evidence="5 7" id="KW-1133">Transmembrane helix</keyword>
<keyword evidence="3 7" id="KW-0812">Transmembrane</keyword>
<keyword evidence="6 7" id="KW-0472">Membrane</keyword>
<feature type="transmembrane region" description="Helical" evidence="7">
    <location>
        <begin position="176"/>
        <end position="201"/>
    </location>
</feature>
<feature type="transmembrane region" description="Helical" evidence="7">
    <location>
        <begin position="101"/>
        <end position="126"/>
    </location>
</feature>
<dbReference type="AlphaFoldDB" id="A0AAW3YQ47"/>
<reference evidence="8" key="2">
    <citation type="journal article" date="2024" name="Toxins">
        <title>Genome Sequence Analysis of Native Xenorhabdus Strains Isolated from Entomopathogenic Nematodes in Argentina.</title>
        <authorList>
            <person name="Palma L."/>
            <person name="Frizzo L."/>
            <person name="Kaiser S."/>
            <person name="Berry C."/>
            <person name="Caballero P."/>
            <person name="Bode H.B."/>
            <person name="Del Valle E.E."/>
        </authorList>
    </citation>
    <scope>NUCLEOTIDE SEQUENCE</scope>
    <source>
        <strain evidence="8">M</strain>
    </source>
</reference>
<evidence type="ECO:0000256" key="7">
    <source>
        <dbReference type="SAM" id="Phobius"/>
    </source>
</evidence>
<evidence type="ECO:0000256" key="5">
    <source>
        <dbReference type="ARBA" id="ARBA00022989"/>
    </source>
</evidence>
<dbReference type="GO" id="GO:0015171">
    <property type="term" value="F:amino acid transmembrane transporter activity"/>
    <property type="evidence" value="ECO:0007669"/>
    <property type="project" value="TreeGrafter"/>
</dbReference>
<proteinExistence type="predicted"/>
<evidence type="ECO:0000256" key="4">
    <source>
        <dbReference type="ARBA" id="ARBA00022970"/>
    </source>
</evidence>
<dbReference type="GO" id="GO:0005886">
    <property type="term" value="C:plasma membrane"/>
    <property type="evidence" value="ECO:0007669"/>
    <property type="project" value="UniProtKB-SubCell"/>
</dbReference>
<comment type="subcellular location">
    <subcellularLocation>
        <location evidence="1">Cell membrane</location>
        <topology evidence="1">Multi-pass membrane protein</topology>
    </subcellularLocation>
</comment>
<reference evidence="8" key="1">
    <citation type="submission" date="2020-09" db="EMBL/GenBank/DDBJ databases">
        <authorList>
            <person name="Palma L."/>
            <person name="Caballero P."/>
            <person name="Berry C."/>
            <person name="Del Valle E."/>
        </authorList>
    </citation>
    <scope>NUCLEOTIDE SEQUENCE</scope>
    <source>
        <strain evidence="8">M</strain>
    </source>
</reference>
<protein>
    <submittedName>
        <fullName evidence="8">LysE family transporter</fullName>
    </submittedName>
</protein>
<accession>A0AAW3YQ47</accession>
<dbReference type="PANTHER" id="PTHR30086:SF20">
    <property type="entry name" value="ARGININE EXPORTER PROTEIN ARGO-RELATED"/>
    <property type="match status" value="1"/>
</dbReference>
<evidence type="ECO:0000313" key="8">
    <source>
        <dbReference type="EMBL" id="MBD2799109.1"/>
    </source>
</evidence>
<feature type="transmembrane region" description="Helical" evidence="7">
    <location>
        <begin position="68"/>
        <end position="89"/>
    </location>
</feature>
<dbReference type="InterPro" id="IPR001123">
    <property type="entry name" value="LeuE-type"/>
</dbReference>
<name>A0AAW3YQ47_9GAMM</name>
<dbReference type="Proteomes" id="UP001193920">
    <property type="component" value="Unassembled WGS sequence"/>
</dbReference>
<evidence type="ECO:0000256" key="3">
    <source>
        <dbReference type="ARBA" id="ARBA00022692"/>
    </source>
</evidence>
<dbReference type="RefSeq" id="WP_071991807.1">
    <property type="nucleotide sequence ID" value="NZ_JACXBC010000056.1"/>
</dbReference>
<evidence type="ECO:0000256" key="2">
    <source>
        <dbReference type="ARBA" id="ARBA00022475"/>
    </source>
</evidence>
<keyword evidence="4" id="KW-0813">Transport</keyword>
<organism evidence="8">
    <name type="scientific">Xenorhabdus szentirmaii</name>
    <dbReference type="NCBI Taxonomy" id="290112"/>
    <lineage>
        <taxon>Bacteria</taxon>
        <taxon>Pseudomonadati</taxon>
        <taxon>Pseudomonadota</taxon>
        <taxon>Gammaproteobacteria</taxon>
        <taxon>Enterobacterales</taxon>
        <taxon>Morganellaceae</taxon>
        <taxon>Xenorhabdus</taxon>
    </lineage>
</organism>
<feature type="transmembrane region" description="Helical" evidence="7">
    <location>
        <begin position="12"/>
        <end position="31"/>
    </location>
</feature>
<dbReference type="EMBL" id="JACXBF010000042">
    <property type="protein sequence ID" value="MBD2799109.1"/>
    <property type="molecule type" value="Genomic_DNA"/>
</dbReference>
<feature type="transmembrane region" description="Helical" evidence="7">
    <location>
        <begin position="43"/>
        <end position="62"/>
    </location>
</feature>
<evidence type="ECO:0000256" key="6">
    <source>
        <dbReference type="ARBA" id="ARBA00023136"/>
    </source>
</evidence>
<evidence type="ECO:0000256" key="1">
    <source>
        <dbReference type="ARBA" id="ARBA00004651"/>
    </source>
</evidence>
<gene>
    <name evidence="8" type="ORF">ID854_01195</name>
</gene>
<keyword evidence="4" id="KW-0029">Amino-acid transport</keyword>
<dbReference type="PANTHER" id="PTHR30086">
    <property type="entry name" value="ARGININE EXPORTER PROTEIN ARGO"/>
    <property type="match status" value="1"/>
</dbReference>
<feature type="transmembrane region" description="Helical" evidence="7">
    <location>
        <begin position="138"/>
        <end position="164"/>
    </location>
</feature>
<comment type="caution">
    <text evidence="8">The sequence shown here is derived from an EMBL/GenBank/DDBJ whole genome shotgun (WGS) entry which is preliminary data.</text>
</comment>
<keyword evidence="2" id="KW-1003">Cell membrane</keyword>